<dbReference type="KEGG" id="gso:PH603_05955"/>
<dbReference type="InterPro" id="IPR036663">
    <property type="entry name" value="Fumarylacetoacetase_C_sf"/>
</dbReference>
<dbReference type="GO" id="GO:0046872">
    <property type="term" value="F:metal ion binding"/>
    <property type="evidence" value="ECO:0007669"/>
    <property type="project" value="UniProtKB-KW"/>
</dbReference>
<organism evidence="4 5">
    <name type="scientific">Gimibacter soli</name>
    <dbReference type="NCBI Taxonomy" id="3024400"/>
    <lineage>
        <taxon>Bacteria</taxon>
        <taxon>Pseudomonadati</taxon>
        <taxon>Pseudomonadota</taxon>
        <taxon>Alphaproteobacteria</taxon>
        <taxon>Kordiimonadales</taxon>
        <taxon>Temperatibacteraceae</taxon>
        <taxon>Gimibacter</taxon>
    </lineage>
</organism>
<keyword evidence="2" id="KW-0479">Metal-binding</keyword>
<dbReference type="GO" id="GO:0044281">
    <property type="term" value="P:small molecule metabolic process"/>
    <property type="evidence" value="ECO:0007669"/>
    <property type="project" value="UniProtKB-ARBA"/>
</dbReference>
<feature type="domain" description="Fumarylacetoacetase-like C-terminal" evidence="3">
    <location>
        <begin position="174"/>
        <end position="355"/>
    </location>
</feature>
<evidence type="ECO:0000259" key="3">
    <source>
        <dbReference type="Pfam" id="PF01557"/>
    </source>
</evidence>
<gene>
    <name evidence="4" type="ORF">PH603_05955</name>
</gene>
<dbReference type="Proteomes" id="UP001217500">
    <property type="component" value="Chromosome"/>
</dbReference>
<dbReference type="PANTHER" id="PTHR42796:SF7">
    <property type="entry name" value="2-DEHYDRO-3-DEOXY-D-ARABINONATE DEHYDRATASE"/>
    <property type="match status" value="1"/>
</dbReference>
<evidence type="ECO:0000313" key="4">
    <source>
        <dbReference type="EMBL" id="WCL55300.1"/>
    </source>
</evidence>
<evidence type="ECO:0000313" key="5">
    <source>
        <dbReference type="Proteomes" id="UP001217500"/>
    </source>
</evidence>
<dbReference type="Gene3D" id="3.90.850.10">
    <property type="entry name" value="Fumarylacetoacetase-like, C-terminal domain"/>
    <property type="match status" value="1"/>
</dbReference>
<protein>
    <submittedName>
        <fullName evidence="4">Fumarylacetoacetate hydrolase family protein</fullName>
    </submittedName>
</protein>
<comment type="similarity">
    <text evidence="1">Belongs to the FAH family.</text>
</comment>
<dbReference type="SUPFAM" id="SSF56529">
    <property type="entry name" value="FAH"/>
    <property type="match status" value="1"/>
</dbReference>
<dbReference type="GO" id="GO:0016787">
    <property type="term" value="F:hydrolase activity"/>
    <property type="evidence" value="ECO:0007669"/>
    <property type="project" value="UniProtKB-KW"/>
</dbReference>
<dbReference type="EMBL" id="CP116805">
    <property type="protein sequence ID" value="WCL55300.1"/>
    <property type="molecule type" value="Genomic_DNA"/>
</dbReference>
<dbReference type="PANTHER" id="PTHR42796">
    <property type="entry name" value="FUMARYLACETOACETATE HYDROLASE DOMAIN-CONTAINING PROTEIN 2A-RELATED"/>
    <property type="match status" value="1"/>
</dbReference>
<accession>A0AAE9XU19</accession>
<proteinExistence type="inferred from homology"/>
<keyword evidence="5" id="KW-1185">Reference proteome</keyword>
<dbReference type="InterPro" id="IPR051121">
    <property type="entry name" value="FAH"/>
</dbReference>
<name>A0AAE9XU19_9PROT</name>
<reference evidence="4" key="1">
    <citation type="submission" date="2023-01" db="EMBL/GenBank/DDBJ databases">
        <title>The genome sequence of Kordiimonadaceae bacterium 6D33.</title>
        <authorList>
            <person name="Liu Y."/>
        </authorList>
    </citation>
    <scope>NUCLEOTIDE SEQUENCE</scope>
    <source>
        <strain evidence="4">6D33</strain>
    </source>
</reference>
<dbReference type="Pfam" id="PF01557">
    <property type="entry name" value="FAA_hydrolase"/>
    <property type="match status" value="1"/>
</dbReference>
<dbReference type="AlphaFoldDB" id="A0AAE9XU19"/>
<keyword evidence="4" id="KW-0378">Hydrolase</keyword>
<evidence type="ECO:0000256" key="1">
    <source>
        <dbReference type="ARBA" id="ARBA00010211"/>
    </source>
</evidence>
<dbReference type="RefSeq" id="WP_289505093.1">
    <property type="nucleotide sequence ID" value="NZ_CP116805.1"/>
</dbReference>
<dbReference type="InterPro" id="IPR011234">
    <property type="entry name" value="Fumarylacetoacetase-like_C"/>
</dbReference>
<sequence>MFSTDFDPSLALPADWRNGTFVGRIDTGEGPTPVLLSGGNLHDMTPVAATVADLFEKAAFDASAGRPLGDIAALGLSAAPGAKKRLLSPVDLQCVKAAGVTFAVSAVERVIEERARGDYAKAASIRAALEDKVGSGIQSVKPGSEQAAALKAALIEDGMWSQYLEVAIGPDAEIFTKSPVLSTVGWGTDIGIRSDSTWNNPEPEIVLVMNSKGKPLGATLGNDVNLRDFEGRSALLLGKAKDNNASCALGPLIRVFDASFTMDDVRSATVDLDILGPEGYSLKGTSNMSKISRDPTDLAAQAMSEHHYPDGYALFLGTLFAPVQDRDEPGRGFTHKVGDIVTISSARLGNLVNRVTTSKAAPAWTFGIRDLMGNLAKRGLL</sequence>
<evidence type="ECO:0000256" key="2">
    <source>
        <dbReference type="ARBA" id="ARBA00022723"/>
    </source>
</evidence>